<dbReference type="eggNOG" id="COG2336">
    <property type="taxonomic scope" value="Bacteria"/>
</dbReference>
<proteinExistence type="predicted"/>
<dbReference type="KEGG" id="bts:Btus_3197"/>
<dbReference type="InterPro" id="IPR037914">
    <property type="entry name" value="SpoVT-AbrB_sf"/>
</dbReference>
<accession>D5WX26</accession>
<dbReference type="PANTHER" id="PTHR40516">
    <property type="entry name" value="ANTITOXIN CHPS-RELATED"/>
    <property type="match status" value="1"/>
</dbReference>
<protein>
    <submittedName>
        <fullName evidence="3">Transcriptional regulator/antitoxin, MazE</fullName>
    </submittedName>
</protein>
<organism evidence="3 4">
    <name type="scientific">Kyrpidia tusciae (strain DSM 2912 / NBRC 15312 / T2)</name>
    <name type="common">Bacillus tusciae</name>
    <dbReference type="NCBI Taxonomy" id="562970"/>
    <lineage>
        <taxon>Bacteria</taxon>
        <taxon>Bacillati</taxon>
        <taxon>Bacillota</taxon>
        <taxon>Bacilli</taxon>
        <taxon>Bacillales</taxon>
        <taxon>Alicyclobacillaceae</taxon>
        <taxon>Kyrpidia</taxon>
    </lineage>
</organism>
<name>D5WX26_KYRT2</name>
<dbReference type="AlphaFoldDB" id="D5WX26"/>
<evidence type="ECO:0000313" key="4">
    <source>
        <dbReference type="Proteomes" id="UP000002368"/>
    </source>
</evidence>
<dbReference type="PROSITE" id="PS51740">
    <property type="entry name" value="SPOVT_ABRB"/>
    <property type="match status" value="1"/>
</dbReference>
<dbReference type="HOGENOM" id="CLU_150554_1_0_9"/>
<dbReference type="GO" id="GO:0003677">
    <property type="term" value="F:DNA binding"/>
    <property type="evidence" value="ECO:0007669"/>
    <property type="project" value="UniProtKB-UniRule"/>
</dbReference>
<dbReference type="InterPro" id="IPR007159">
    <property type="entry name" value="SpoVT-AbrB_dom"/>
</dbReference>
<dbReference type="SUPFAM" id="SSF89447">
    <property type="entry name" value="AbrB/MazE/MraZ-like"/>
    <property type="match status" value="1"/>
</dbReference>
<sequence>MMMEKGFTGKEESAVVIRTRVQKWGNSLAIRLPSAFAESISIQQGSEVELRLTNRTIIVVPRNRKPSLEDLLAKITPENRHEDIDLGTEGKELL</sequence>
<dbReference type="STRING" id="562970.Btus_3197"/>
<keyword evidence="1" id="KW-0238">DNA-binding</keyword>
<dbReference type="OrthoDB" id="9795766at2"/>
<feature type="domain" description="SpoVT-AbrB" evidence="2">
    <location>
        <begin position="19"/>
        <end position="64"/>
    </location>
</feature>
<keyword evidence="4" id="KW-1185">Reference proteome</keyword>
<dbReference type="Gene3D" id="2.10.260.10">
    <property type="match status" value="1"/>
</dbReference>
<evidence type="ECO:0000256" key="1">
    <source>
        <dbReference type="PROSITE-ProRule" id="PRU01076"/>
    </source>
</evidence>
<evidence type="ECO:0000313" key="3">
    <source>
        <dbReference type="EMBL" id="ADG07807.1"/>
    </source>
</evidence>
<dbReference type="PANTHER" id="PTHR40516:SF1">
    <property type="entry name" value="ANTITOXIN CHPS-RELATED"/>
    <property type="match status" value="1"/>
</dbReference>
<dbReference type="EMBL" id="CP002017">
    <property type="protein sequence ID" value="ADG07807.1"/>
    <property type="molecule type" value="Genomic_DNA"/>
</dbReference>
<dbReference type="InterPro" id="IPR039052">
    <property type="entry name" value="Antitox_PemI-like"/>
</dbReference>
<dbReference type="GO" id="GO:0097351">
    <property type="term" value="F:toxin sequestering activity"/>
    <property type="evidence" value="ECO:0007669"/>
    <property type="project" value="InterPro"/>
</dbReference>
<dbReference type="Pfam" id="PF04014">
    <property type="entry name" value="MazE_antitoxin"/>
    <property type="match status" value="1"/>
</dbReference>
<reference evidence="3 4" key="1">
    <citation type="journal article" date="2011" name="Stand. Genomic Sci.">
        <title>Complete genome sequence of the thermophilic, hydrogen-oxidizing Bacillus tusciae type strain (T2) and reclassification in the new genus, Kyrpidia gen. nov. as Kyrpidia tusciae comb. nov. and emendation of the family Alicyclobacillaceae da Costa and Rainey, 2010.</title>
        <authorList>
            <person name="Klenk H.P."/>
            <person name="Lapidus A."/>
            <person name="Chertkov O."/>
            <person name="Copeland A."/>
            <person name="Del Rio T.G."/>
            <person name="Nolan M."/>
            <person name="Lucas S."/>
            <person name="Chen F."/>
            <person name="Tice H."/>
            <person name="Cheng J.F."/>
            <person name="Han C."/>
            <person name="Bruce D."/>
            <person name="Goodwin L."/>
            <person name="Pitluck S."/>
            <person name="Pati A."/>
            <person name="Ivanova N."/>
            <person name="Mavromatis K."/>
            <person name="Daum C."/>
            <person name="Chen A."/>
            <person name="Palaniappan K."/>
            <person name="Chang Y.J."/>
            <person name="Land M."/>
            <person name="Hauser L."/>
            <person name="Jeffries C.D."/>
            <person name="Detter J.C."/>
            <person name="Rohde M."/>
            <person name="Abt B."/>
            <person name="Pukall R."/>
            <person name="Goker M."/>
            <person name="Bristow J."/>
            <person name="Markowitz V."/>
            <person name="Hugenholtz P."/>
            <person name="Eisen J.A."/>
        </authorList>
    </citation>
    <scope>NUCLEOTIDE SEQUENCE [LARGE SCALE GENOMIC DNA]</scope>
    <source>
        <strain evidence="3 4">DSM 2912</strain>
    </source>
</reference>
<gene>
    <name evidence="3" type="ordered locus">Btus_3197</name>
</gene>
<evidence type="ECO:0000259" key="2">
    <source>
        <dbReference type="PROSITE" id="PS51740"/>
    </source>
</evidence>
<dbReference type="RefSeq" id="WP_013077086.1">
    <property type="nucleotide sequence ID" value="NC_014098.1"/>
</dbReference>
<dbReference type="SMART" id="SM00966">
    <property type="entry name" value="SpoVT_AbrB"/>
    <property type="match status" value="1"/>
</dbReference>
<dbReference type="Proteomes" id="UP000002368">
    <property type="component" value="Chromosome"/>
</dbReference>